<dbReference type="AlphaFoldDB" id="A0A8H2ZU98"/>
<dbReference type="EMBL" id="CAJMWS010000029">
    <property type="protein sequence ID" value="CAE6343185.1"/>
    <property type="molecule type" value="Genomic_DNA"/>
</dbReference>
<accession>A0A8H2ZU98</accession>
<comment type="caution">
    <text evidence="1">The sequence shown here is derived from an EMBL/GenBank/DDBJ whole genome shotgun (WGS) entry which is preliminary data.</text>
</comment>
<name>A0A8H2ZU98_9AGAM</name>
<protein>
    <submittedName>
        <fullName evidence="1">Uncharacterized protein</fullName>
    </submittedName>
</protein>
<sequence>MSPPELPPELVYEIARHLIPPLAHVKHDLKRLEWPCIRNMSISSHLFRRAALDCWFLSLFIRERSDWKDVEKFVPVKLLQTVSRLHIFPAALDPQAVARLKRYENLKILSVNMHVAWQDSPENSHLARLLVPCIPRSITSLEISCMSVEQFQDPEPLLASIAANCPSLRRLGFYSAASDCRECIEETRLPFPIPERSASQLADALAKALSNLKYIRSLSLPIHLSKEEICERHLTSHPLMRVNERASESNCAKCVDEYGTSTHNNEKAVAGTLVGKLRSLDSIHFGSWVYGRGRGGVHFARPLTGSELRYELVPSYIDTQQWDGGRFWMKVEAPNRA</sequence>
<reference evidence="1" key="1">
    <citation type="submission" date="2021-01" db="EMBL/GenBank/DDBJ databases">
        <authorList>
            <person name="Kaushik A."/>
        </authorList>
    </citation>
    <scope>NUCLEOTIDE SEQUENCE</scope>
    <source>
        <strain evidence="1">AG1-1C</strain>
    </source>
</reference>
<organism evidence="1 2">
    <name type="scientific">Rhizoctonia solani</name>
    <dbReference type="NCBI Taxonomy" id="456999"/>
    <lineage>
        <taxon>Eukaryota</taxon>
        <taxon>Fungi</taxon>
        <taxon>Dikarya</taxon>
        <taxon>Basidiomycota</taxon>
        <taxon>Agaricomycotina</taxon>
        <taxon>Agaricomycetes</taxon>
        <taxon>Cantharellales</taxon>
        <taxon>Ceratobasidiaceae</taxon>
        <taxon>Rhizoctonia</taxon>
    </lineage>
</organism>
<gene>
    <name evidence="1" type="ORF">RDB_LOCUS5304</name>
</gene>
<proteinExistence type="predicted"/>
<evidence type="ECO:0000313" key="2">
    <source>
        <dbReference type="Proteomes" id="UP000663846"/>
    </source>
</evidence>
<evidence type="ECO:0000313" key="1">
    <source>
        <dbReference type="EMBL" id="CAE6343185.1"/>
    </source>
</evidence>
<dbReference type="Proteomes" id="UP000663846">
    <property type="component" value="Unassembled WGS sequence"/>
</dbReference>